<keyword evidence="3" id="KW-0804">Transcription</keyword>
<reference evidence="5" key="1">
    <citation type="journal article" date="2015" name="Nature">
        <title>Complex archaea that bridge the gap between prokaryotes and eukaryotes.</title>
        <authorList>
            <person name="Spang A."/>
            <person name="Saw J.H."/>
            <person name="Jorgensen S.L."/>
            <person name="Zaremba-Niedzwiedzka K."/>
            <person name="Martijn J."/>
            <person name="Lind A.E."/>
            <person name="van Eijk R."/>
            <person name="Schleper C."/>
            <person name="Guy L."/>
            <person name="Ettema T.J."/>
        </authorList>
    </citation>
    <scope>NUCLEOTIDE SEQUENCE</scope>
</reference>
<dbReference type="PROSITE" id="PS01124">
    <property type="entry name" value="HTH_ARAC_FAMILY_2"/>
    <property type="match status" value="1"/>
</dbReference>
<evidence type="ECO:0000256" key="2">
    <source>
        <dbReference type="ARBA" id="ARBA00023125"/>
    </source>
</evidence>
<comment type="caution">
    <text evidence="5">The sequence shown here is derived from an EMBL/GenBank/DDBJ whole genome shotgun (WGS) entry which is preliminary data.</text>
</comment>
<dbReference type="PANTHER" id="PTHR43280:SF2">
    <property type="entry name" value="HTH-TYPE TRANSCRIPTIONAL REGULATOR EXSA"/>
    <property type="match status" value="1"/>
</dbReference>
<dbReference type="GO" id="GO:0043565">
    <property type="term" value="F:sequence-specific DNA binding"/>
    <property type="evidence" value="ECO:0007669"/>
    <property type="project" value="InterPro"/>
</dbReference>
<dbReference type="PRINTS" id="PR00032">
    <property type="entry name" value="HTHARAC"/>
</dbReference>
<dbReference type="InterPro" id="IPR009057">
    <property type="entry name" value="Homeodomain-like_sf"/>
</dbReference>
<dbReference type="EMBL" id="LAZR01000842">
    <property type="protein sequence ID" value="KKN56470.1"/>
    <property type="molecule type" value="Genomic_DNA"/>
</dbReference>
<protein>
    <recommendedName>
        <fullName evidence="4">HTH araC/xylS-type domain-containing protein</fullName>
    </recommendedName>
</protein>
<keyword evidence="1" id="KW-0805">Transcription regulation</keyword>
<dbReference type="Pfam" id="PF02311">
    <property type="entry name" value="AraC_binding"/>
    <property type="match status" value="1"/>
</dbReference>
<dbReference type="InterPro" id="IPR018060">
    <property type="entry name" value="HTH_AraC"/>
</dbReference>
<gene>
    <name evidence="5" type="ORF">LCGC14_0572000</name>
</gene>
<dbReference type="Gene3D" id="1.10.10.60">
    <property type="entry name" value="Homeodomain-like"/>
    <property type="match status" value="2"/>
</dbReference>
<dbReference type="GO" id="GO:0003700">
    <property type="term" value="F:DNA-binding transcription factor activity"/>
    <property type="evidence" value="ECO:0007669"/>
    <property type="project" value="InterPro"/>
</dbReference>
<dbReference type="InterPro" id="IPR003313">
    <property type="entry name" value="AraC-bd"/>
</dbReference>
<evidence type="ECO:0000259" key="4">
    <source>
        <dbReference type="PROSITE" id="PS01124"/>
    </source>
</evidence>
<dbReference type="SUPFAM" id="SSF51215">
    <property type="entry name" value="Regulatory protein AraC"/>
    <property type="match status" value="1"/>
</dbReference>
<dbReference type="SUPFAM" id="SSF46689">
    <property type="entry name" value="Homeodomain-like"/>
    <property type="match status" value="1"/>
</dbReference>
<evidence type="ECO:0000256" key="3">
    <source>
        <dbReference type="ARBA" id="ARBA00023163"/>
    </source>
</evidence>
<dbReference type="InterPro" id="IPR037923">
    <property type="entry name" value="HTH-like"/>
</dbReference>
<accession>A0A0F9RJ03</accession>
<dbReference type="InterPro" id="IPR014710">
    <property type="entry name" value="RmlC-like_jellyroll"/>
</dbReference>
<dbReference type="PANTHER" id="PTHR43280">
    <property type="entry name" value="ARAC-FAMILY TRANSCRIPTIONAL REGULATOR"/>
    <property type="match status" value="1"/>
</dbReference>
<dbReference type="SMART" id="SM00342">
    <property type="entry name" value="HTH_ARAC"/>
    <property type="match status" value="1"/>
</dbReference>
<dbReference type="AlphaFoldDB" id="A0A0F9RJ03"/>
<dbReference type="Gene3D" id="2.60.120.10">
    <property type="entry name" value="Jelly Rolls"/>
    <property type="match status" value="1"/>
</dbReference>
<dbReference type="Pfam" id="PF12833">
    <property type="entry name" value="HTH_18"/>
    <property type="match status" value="1"/>
</dbReference>
<dbReference type="InterPro" id="IPR020449">
    <property type="entry name" value="Tscrpt_reg_AraC-type_HTH"/>
</dbReference>
<proteinExistence type="predicted"/>
<name>A0A0F9RJ03_9ZZZZ</name>
<feature type="domain" description="HTH araC/xylS-type" evidence="4">
    <location>
        <begin position="187"/>
        <end position="287"/>
    </location>
</feature>
<keyword evidence="2" id="KW-0238">DNA-binding</keyword>
<organism evidence="5">
    <name type="scientific">marine sediment metagenome</name>
    <dbReference type="NCBI Taxonomy" id="412755"/>
    <lineage>
        <taxon>unclassified sequences</taxon>
        <taxon>metagenomes</taxon>
        <taxon>ecological metagenomes</taxon>
    </lineage>
</organism>
<evidence type="ECO:0000313" key="5">
    <source>
        <dbReference type="EMBL" id="KKN56470.1"/>
    </source>
</evidence>
<sequence length="287" mass="32966">MLKALLCLSKTIIVIMRYNIKDILDIGPRCIERFIDSQTLAQMPNLEIALAGCSNLSGRYCVARTAPLEHTLFYTLAGQGKLTTQNEQYTLNANTLIVLPAKQSFEVKIDTEHWDIIWLNLANTKRWQHLNLAQALVLTDQKLEPLHLAMELLYSEPNANLRESVMPILSHYLNATLQNNSQGAAHNRLISLFEEVDKRLQFNWTIEVMCEHVHYSSPHLHRLCQAQFGKSPIQQLIYLRIERAKNLLLNTAWPISHVASYVGYSNIFIFSKRFKKSVGMSPSMYRK</sequence>
<evidence type="ECO:0000256" key="1">
    <source>
        <dbReference type="ARBA" id="ARBA00023015"/>
    </source>
</evidence>